<dbReference type="Pfam" id="PF08241">
    <property type="entry name" value="Methyltransf_11"/>
    <property type="match status" value="1"/>
</dbReference>
<proteinExistence type="predicted"/>
<dbReference type="InterPro" id="IPR052939">
    <property type="entry name" value="23S_rRNA_MeTrnsfrase_RlmA"/>
</dbReference>
<feature type="domain" description="Methyltransferase type 11" evidence="1">
    <location>
        <begin position="65"/>
        <end position="151"/>
    </location>
</feature>
<name>A0ABM9CP40_9BACL</name>
<dbReference type="CDD" id="cd02440">
    <property type="entry name" value="AdoMet_MTases"/>
    <property type="match status" value="1"/>
</dbReference>
<comment type="caution">
    <text evidence="2">The sequence shown here is derived from an EMBL/GenBank/DDBJ whole genome shotgun (WGS) entry which is preliminary data.</text>
</comment>
<dbReference type="PANTHER" id="PTHR43460">
    <property type="entry name" value="METHYLTRANSFERASE"/>
    <property type="match status" value="1"/>
</dbReference>
<organism evidence="2 3">
    <name type="scientific">Paenibacillus auburnensis</name>
    <dbReference type="NCBI Taxonomy" id="2905649"/>
    <lineage>
        <taxon>Bacteria</taxon>
        <taxon>Bacillati</taxon>
        <taxon>Bacillota</taxon>
        <taxon>Bacilli</taxon>
        <taxon>Bacillales</taxon>
        <taxon>Paenibacillaceae</taxon>
        <taxon>Paenibacillus</taxon>
    </lineage>
</organism>
<dbReference type="InterPro" id="IPR029063">
    <property type="entry name" value="SAM-dependent_MTases_sf"/>
</dbReference>
<evidence type="ECO:0000313" key="3">
    <source>
        <dbReference type="Proteomes" id="UP000838324"/>
    </source>
</evidence>
<dbReference type="EMBL" id="CAKMMG010000010">
    <property type="protein sequence ID" value="CAH1220311.1"/>
    <property type="molecule type" value="Genomic_DNA"/>
</dbReference>
<dbReference type="RefSeq" id="WP_236336668.1">
    <property type="nucleotide sequence ID" value="NZ_CAKMMG010000010.1"/>
</dbReference>
<dbReference type="SUPFAM" id="SSF53335">
    <property type="entry name" value="S-adenosyl-L-methionine-dependent methyltransferases"/>
    <property type="match status" value="1"/>
</dbReference>
<reference evidence="2" key="1">
    <citation type="submission" date="2022-01" db="EMBL/GenBank/DDBJ databases">
        <authorList>
            <person name="Criscuolo A."/>
        </authorList>
    </citation>
    <scope>NUCLEOTIDE SEQUENCE</scope>
    <source>
        <strain evidence="2">CIP111892</strain>
    </source>
</reference>
<evidence type="ECO:0000313" key="2">
    <source>
        <dbReference type="EMBL" id="CAH1220311.1"/>
    </source>
</evidence>
<sequence>MGTDNLRRHGTGSSEWKQSWLQEERRSFKGWDFSSLSGRMEDDGLPWDYEAAVRTYMNKNKGALLDMGTGGGEFLLSLSPPPGRTYATEAYPPNVELCRELFPPHGIELRQVFSDDSLPFEDISMDLIINRHEAFSIREVKRILKPGGVFVTQQVGGRNNRALSEFLLGGEAAPVDEAFNVEQVSDELRSSGFTIVQAGEAFPLLKFRDIGALVYFAKIIEWEFPGFSVEKCYDRLCLLQEQLAQPGYIGSMEHRFFIIAIKA</sequence>
<keyword evidence="3" id="KW-1185">Reference proteome</keyword>
<dbReference type="InterPro" id="IPR013216">
    <property type="entry name" value="Methyltransf_11"/>
</dbReference>
<dbReference type="Proteomes" id="UP000838324">
    <property type="component" value="Unassembled WGS sequence"/>
</dbReference>
<dbReference type="Gene3D" id="3.40.50.150">
    <property type="entry name" value="Vaccinia Virus protein VP39"/>
    <property type="match status" value="1"/>
</dbReference>
<dbReference type="PANTHER" id="PTHR43460:SF1">
    <property type="entry name" value="METHYLTRANSFERASE TYPE 11 DOMAIN-CONTAINING PROTEIN"/>
    <property type="match status" value="1"/>
</dbReference>
<protein>
    <recommendedName>
        <fullName evidence="1">Methyltransferase type 11 domain-containing protein</fullName>
    </recommendedName>
</protein>
<evidence type="ECO:0000259" key="1">
    <source>
        <dbReference type="Pfam" id="PF08241"/>
    </source>
</evidence>
<gene>
    <name evidence="2" type="ORF">PAECIP111892_04798</name>
</gene>
<accession>A0ABM9CP40</accession>